<dbReference type="InterPro" id="IPR006910">
    <property type="entry name" value="Rad21_Rec8_N"/>
</dbReference>
<feature type="region of interest" description="Disordered" evidence="7">
    <location>
        <begin position="590"/>
        <end position="615"/>
    </location>
</feature>
<dbReference type="GO" id="GO:0007062">
    <property type="term" value="P:sister chromatid cohesion"/>
    <property type="evidence" value="ECO:0007669"/>
    <property type="project" value="InterPro"/>
</dbReference>
<keyword evidence="3" id="KW-0132">Cell division</keyword>
<sequence length="725" mass="81263">MRNSKALLTSKGKLGTVWVAAVRGEAALSLRQVESTDIVASVGMILKDVDNPLRILALLLFGTVRIYSKKVEYLLHNCNQLKCSFQPIQCAEPSVPTGRSTCRVSKQGNKAVHAVSLVVGQQNTRKVKKSTNAVGRIEVSSPIASEGICVRIETEVTIRTSVVIREATFTIPKRFELDSFDLGIAEDTYDEVEDHHQLAQQDTLLEDECQVPYLYESYQRASCSYAVDSACFMPEYIALPNNILDLTEGDIPERENQNADSAWFTPVKDVLSPEPTVAEVKDPGNKSKTWDNSIREVNMNENNGSSACSMTSIPLQESEGQDSQNVLEIMTSENLGANDLTIEASENDSLLGKLNTVPPPGFPEHDTGENESLEPPVLRFKTRIENDLSPSTPEPLLEGIPGPSFSQFRVRTPAKTEKSQTTRKRRRALYNRQDYIPTERGSRKRVRRRLTWVLYDEATVLSNDMMRGAIEDASDLVQRRRKAPHTHLDAWKVAKLDQTSTPLGCITAPEAPENSCEESVTARRRLSYEHSESIHACKHTGSTERENILDTPRKRKLDEQIDFEVPVGCHTHTEGGPIQDDVLECNEDTATEKSTRVKGDEPSSKVPPKKGFHESQNQIPLHDEALNYALDNIDEDIPMHEEHTRDEASCLHQLFMDQKNKEGANSLNLNQVLEGRKRKVSATFFYETLVLKSRGFVEVNQEKPYYDIILSETPQLDAELQRCGN</sequence>
<keyword evidence="4" id="KW-0159">Chromosome partition</keyword>
<evidence type="ECO:0000256" key="4">
    <source>
        <dbReference type="ARBA" id="ARBA00022829"/>
    </source>
</evidence>
<dbReference type="InterPro" id="IPR023093">
    <property type="entry name" value="ScpA-like_C"/>
</dbReference>
<dbReference type="GO" id="GO:1990414">
    <property type="term" value="P:replication-born double-strand break repair via sister chromatid exchange"/>
    <property type="evidence" value="ECO:0007669"/>
    <property type="project" value="TreeGrafter"/>
</dbReference>
<dbReference type="SUPFAM" id="SSF46785">
    <property type="entry name" value="Winged helix' DNA-binding domain"/>
    <property type="match status" value="1"/>
</dbReference>
<keyword evidence="3" id="KW-0498">Mitosis</keyword>
<evidence type="ECO:0000256" key="5">
    <source>
        <dbReference type="ARBA" id="ARBA00023242"/>
    </source>
</evidence>
<evidence type="ECO:0000259" key="8">
    <source>
        <dbReference type="Pfam" id="PF04824"/>
    </source>
</evidence>
<feature type="domain" description="Rad21/Rec8-like protein N-terminal" evidence="9">
    <location>
        <begin position="1"/>
        <end position="84"/>
    </location>
</feature>
<evidence type="ECO:0000313" key="11">
    <source>
        <dbReference type="Proteomes" id="UP001341281"/>
    </source>
</evidence>
<dbReference type="CDD" id="cd21793">
    <property type="entry name" value="Rad21_Rec8_M_AtSYN1-like"/>
    <property type="match status" value="1"/>
</dbReference>
<keyword evidence="11" id="KW-1185">Reference proteome</keyword>
<dbReference type="Proteomes" id="UP001341281">
    <property type="component" value="Chromosome 07"/>
</dbReference>
<dbReference type="InterPro" id="IPR006909">
    <property type="entry name" value="Rad21/Rec8_C_eu"/>
</dbReference>
<evidence type="ECO:0000256" key="6">
    <source>
        <dbReference type="ARBA" id="ARBA00064543"/>
    </source>
</evidence>
<evidence type="ECO:0000256" key="2">
    <source>
        <dbReference type="ARBA" id="ARBA00009870"/>
    </source>
</evidence>
<evidence type="ECO:0008006" key="12">
    <source>
        <dbReference type="Google" id="ProtNLM"/>
    </source>
</evidence>
<dbReference type="GO" id="GO:0005634">
    <property type="term" value="C:nucleus"/>
    <property type="evidence" value="ECO:0007669"/>
    <property type="project" value="UniProtKB-SubCell"/>
</dbReference>
<evidence type="ECO:0000256" key="7">
    <source>
        <dbReference type="SAM" id="MobiDB-lite"/>
    </source>
</evidence>
<evidence type="ECO:0000259" key="9">
    <source>
        <dbReference type="Pfam" id="PF04825"/>
    </source>
</evidence>
<evidence type="ECO:0000256" key="1">
    <source>
        <dbReference type="ARBA" id="ARBA00004123"/>
    </source>
</evidence>
<protein>
    <recommendedName>
        <fullName evidence="12">Sister chromatid cohesion 1 protein 2</fullName>
    </recommendedName>
</protein>
<dbReference type="InterPro" id="IPR039781">
    <property type="entry name" value="Rad21/Rec8-like"/>
</dbReference>
<dbReference type="GO" id="GO:0008278">
    <property type="term" value="C:cohesin complex"/>
    <property type="evidence" value="ECO:0007669"/>
    <property type="project" value="InterPro"/>
</dbReference>
<keyword evidence="3" id="KW-0131">Cell cycle</keyword>
<dbReference type="EMBL" id="CP144751">
    <property type="protein sequence ID" value="WVZ86199.1"/>
    <property type="molecule type" value="Genomic_DNA"/>
</dbReference>
<comment type="similarity">
    <text evidence="2">Belongs to the rad21 family.</text>
</comment>
<dbReference type="FunFam" id="1.10.10.580:FF:000002">
    <property type="entry name" value="Sister chromatid cohesion 1 protein 4"/>
    <property type="match status" value="1"/>
</dbReference>
<comment type="subunit">
    <text evidence="6">Component of the cohesin complex.</text>
</comment>
<evidence type="ECO:0000313" key="10">
    <source>
        <dbReference type="EMBL" id="WVZ86199.1"/>
    </source>
</evidence>
<proteinExistence type="inferred from homology"/>
<dbReference type="InterPro" id="IPR036390">
    <property type="entry name" value="WH_DNA-bd_sf"/>
</dbReference>
<reference evidence="10 11" key="1">
    <citation type="submission" date="2024-02" db="EMBL/GenBank/DDBJ databases">
        <title>High-quality chromosome-scale genome assembly of Pensacola bahiagrass (Paspalum notatum Flugge var. saurae).</title>
        <authorList>
            <person name="Vega J.M."/>
            <person name="Podio M."/>
            <person name="Orjuela J."/>
            <person name="Siena L.A."/>
            <person name="Pessino S.C."/>
            <person name="Combes M.C."/>
            <person name="Mariac C."/>
            <person name="Albertini E."/>
            <person name="Pupilli F."/>
            <person name="Ortiz J.P.A."/>
            <person name="Leblanc O."/>
        </authorList>
    </citation>
    <scope>NUCLEOTIDE SEQUENCE [LARGE SCALE GENOMIC DNA]</scope>
    <source>
        <strain evidence="10">R1</strain>
        <tissue evidence="10">Leaf</tissue>
    </source>
</reference>
<dbReference type="PANTHER" id="PTHR12585:SF73">
    <property type="entry name" value="SISTER CHROMATID COHESION 1 PROTEIN 2"/>
    <property type="match status" value="1"/>
</dbReference>
<gene>
    <name evidence="10" type="ORF">U9M48_033023</name>
</gene>
<feature type="domain" description="Rad21/Rec8-like protein C-terminal eukaryotic" evidence="8">
    <location>
        <begin position="665"/>
        <end position="715"/>
    </location>
</feature>
<keyword evidence="5" id="KW-0539">Nucleus</keyword>
<dbReference type="Pfam" id="PF04824">
    <property type="entry name" value="Rad21_Rec8"/>
    <property type="match status" value="1"/>
</dbReference>
<comment type="subcellular location">
    <subcellularLocation>
        <location evidence="1">Nucleus</location>
    </subcellularLocation>
</comment>
<dbReference type="PANTHER" id="PTHR12585">
    <property type="entry name" value="SCC1 / RAD21 FAMILY MEMBER"/>
    <property type="match status" value="1"/>
</dbReference>
<feature type="compositionally biased region" description="Basic and acidic residues" evidence="7">
    <location>
        <begin position="590"/>
        <end position="603"/>
    </location>
</feature>
<dbReference type="Pfam" id="PF04825">
    <property type="entry name" value="Rad21_Rec8_N"/>
    <property type="match status" value="1"/>
</dbReference>
<organism evidence="10 11">
    <name type="scientific">Paspalum notatum var. saurae</name>
    <dbReference type="NCBI Taxonomy" id="547442"/>
    <lineage>
        <taxon>Eukaryota</taxon>
        <taxon>Viridiplantae</taxon>
        <taxon>Streptophyta</taxon>
        <taxon>Embryophyta</taxon>
        <taxon>Tracheophyta</taxon>
        <taxon>Spermatophyta</taxon>
        <taxon>Magnoliopsida</taxon>
        <taxon>Liliopsida</taxon>
        <taxon>Poales</taxon>
        <taxon>Poaceae</taxon>
        <taxon>PACMAD clade</taxon>
        <taxon>Panicoideae</taxon>
        <taxon>Andropogonodae</taxon>
        <taxon>Paspaleae</taxon>
        <taxon>Paspalinae</taxon>
        <taxon>Paspalum</taxon>
    </lineage>
</organism>
<accession>A0AAQ3U8G7</accession>
<dbReference type="GO" id="GO:0007059">
    <property type="term" value="P:chromosome segregation"/>
    <property type="evidence" value="ECO:0007669"/>
    <property type="project" value="UniProtKB-KW"/>
</dbReference>
<dbReference type="AlphaFoldDB" id="A0AAQ3U8G7"/>
<dbReference type="GO" id="GO:0003682">
    <property type="term" value="F:chromatin binding"/>
    <property type="evidence" value="ECO:0007669"/>
    <property type="project" value="TreeGrafter"/>
</dbReference>
<evidence type="ECO:0000256" key="3">
    <source>
        <dbReference type="ARBA" id="ARBA00022776"/>
    </source>
</evidence>
<feature type="region of interest" description="Disordered" evidence="7">
    <location>
        <begin position="389"/>
        <end position="425"/>
    </location>
</feature>
<name>A0AAQ3U8G7_PASNO</name>
<dbReference type="Gene3D" id="1.10.10.580">
    <property type="entry name" value="Structural maintenance of chromosome 1. Chain E"/>
    <property type="match status" value="1"/>
</dbReference>